<accession>A0A7T4G7S1</accession>
<dbReference type="Pfam" id="PF03382">
    <property type="entry name" value="DUF285"/>
    <property type="match status" value="1"/>
</dbReference>
<sequence length="512" mass="53097">MTVLIGDVKDVGFQPTDGTITIFSTATRRANATTGIVTRERREVPLVAGRFRTGALDPGRTTVELVAPGVFESWTFDLPTDGTVSLADMIENSEEYQPSNAVVNAAQAVAAQAELAAQRASGFESGAERARDEAVQAQASVSRVVESATAIVRGEFTDLTERAESAAVRAEEARDAAASSAEGAAGSVSVAEASAGEAAGSASAAEASAGRAEGSAKTAEGHATSAQSASESAEGSARAARSSADAAASSLGDVNTAVSTATAARTGAESARDEAVHAAESAKTGAPVGGWEIESLSQGVRESLGRADSAITVVPTATASSAGSVKLAGDLAGTWDAPKVPGLADKADAAALSGLVKRLEVLETLRDVLVLDGEAYPWKRIQDELARRGLNHRTVKKIPFSIDARNAKNNELRLLFSGFKELREVPLLVNTSRITDMSGMFEKCESLTSVPDLDTSQVTNMDTMFWGCSSLTDGNVRLIRNDGTKPSSHYNMIGDSGLTREPFFTPDGQPIN</sequence>
<feature type="region of interest" description="Disordered" evidence="1">
    <location>
        <begin position="205"/>
        <end position="241"/>
    </location>
</feature>
<evidence type="ECO:0000313" key="2">
    <source>
        <dbReference type="EMBL" id="QQB83791.1"/>
    </source>
</evidence>
<evidence type="ECO:0000256" key="1">
    <source>
        <dbReference type="SAM" id="MobiDB-lite"/>
    </source>
</evidence>
<name>A0A7T4G7S1_CORAY</name>
<dbReference type="InterPro" id="IPR032675">
    <property type="entry name" value="LRR_dom_sf"/>
</dbReference>
<dbReference type="InterPro" id="IPR005046">
    <property type="entry name" value="DUF285"/>
</dbReference>
<dbReference type="RefSeq" id="WP_198493803.1">
    <property type="nucleotide sequence ID" value="NZ_CP066023.1"/>
</dbReference>
<feature type="region of interest" description="Disordered" evidence="1">
    <location>
        <begin position="265"/>
        <end position="286"/>
    </location>
</feature>
<evidence type="ECO:0000313" key="3">
    <source>
        <dbReference type="Proteomes" id="UP000595198"/>
    </source>
</evidence>
<proteinExistence type="predicted"/>
<reference evidence="2 3" key="1">
    <citation type="submission" date="2020-12" db="EMBL/GenBank/DDBJ databases">
        <title>FDA dAtabase for Regulatory Grade micrObial Sequences (FDA-ARGOS): Supporting development and validation of Infectious Disease Dx tests.</title>
        <authorList>
            <person name="Sproer C."/>
            <person name="Gronow S."/>
            <person name="Severitt S."/>
            <person name="Schroder I."/>
            <person name="Tallon L."/>
            <person name="Sadzewicz L."/>
            <person name="Zhao X."/>
            <person name="Boylan J."/>
            <person name="Ott S."/>
            <person name="Bowen H."/>
            <person name="Vavikolanu K."/>
            <person name="Mehta A."/>
            <person name="Aluvathingal J."/>
            <person name="Nadendla S."/>
            <person name="Lowell S."/>
            <person name="Myers T."/>
            <person name="Yan Y."/>
            <person name="Sichtig H."/>
        </authorList>
    </citation>
    <scope>NUCLEOTIDE SEQUENCE [LARGE SCALE GENOMIC DNA]</scope>
    <source>
        <strain evidence="2 3">FDAARGOS_991</strain>
    </source>
</reference>
<feature type="compositionally biased region" description="Low complexity" evidence="1">
    <location>
        <begin position="205"/>
        <end position="216"/>
    </location>
</feature>
<keyword evidence="3" id="KW-1185">Reference proteome</keyword>
<dbReference type="EMBL" id="CP066023">
    <property type="protein sequence ID" value="QQB83791.1"/>
    <property type="molecule type" value="Genomic_DNA"/>
</dbReference>
<dbReference type="Gene3D" id="3.80.10.10">
    <property type="entry name" value="Ribonuclease Inhibitor"/>
    <property type="match status" value="1"/>
</dbReference>
<feature type="compositionally biased region" description="Low complexity" evidence="1">
    <location>
        <begin position="223"/>
        <end position="241"/>
    </location>
</feature>
<protein>
    <submittedName>
        <fullName evidence="2">BspA family leucine-rich repeat surface protein</fullName>
    </submittedName>
</protein>
<dbReference type="Proteomes" id="UP000595198">
    <property type="component" value="Chromosome"/>
</dbReference>
<gene>
    <name evidence="2" type="ORF">I6H48_06330</name>
</gene>
<organism evidence="2 3">
    <name type="scientific">Corynebacterium amycolatum</name>
    <dbReference type="NCBI Taxonomy" id="43765"/>
    <lineage>
        <taxon>Bacteria</taxon>
        <taxon>Bacillati</taxon>
        <taxon>Actinomycetota</taxon>
        <taxon>Actinomycetes</taxon>
        <taxon>Mycobacteriales</taxon>
        <taxon>Corynebacteriaceae</taxon>
        <taxon>Corynebacterium</taxon>
    </lineage>
</organism>